<accession>A0ABR5NY20</accession>
<keyword evidence="2" id="KW-0812">Transmembrane</keyword>
<gene>
    <name evidence="4" type="ORF">FC31_GL001388</name>
</gene>
<evidence type="ECO:0000313" key="5">
    <source>
        <dbReference type="Proteomes" id="UP000051883"/>
    </source>
</evidence>
<reference evidence="4 5" key="1">
    <citation type="journal article" date="2015" name="Genome Announc.">
        <title>Expanding the biotechnology potential of lactobacilli through comparative genomics of 213 strains and associated genera.</title>
        <authorList>
            <person name="Sun Z."/>
            <person name="Harris H.M."/>
            <person name="McCann A."/>
            <person name="Guo C."/>
            <person name="Argimon S."/>
            <person name="Zhang W."/>
            <person name="Yang X."/>
            <person name="Jeffery I.B."/>
            <person name="Cooney J.C."/>
            <person name="Kagawa T.F."/>
            <person name="Liu W."/>
            <person name="Song Y."/>
            <person name="Salvetti E."/>
            <person name="Wrobel A."/>
            <person name="Rasinkangas P."/>
            <person name="Parkhill J."/>
            <person name="Rea M.C."/>
            <person name="O'Sullivan O."/>
            <person name="Ritari J."/>
            <person name="Douillard F.P."/>
            <person name="Paul Ross R."/>
            <person name="Yang R."/>
            <person name="Briner A.E."/>
            <person name="Felis G.E."/>
            <person name="de Vos W.M."/>
            <person name="Barrangou R."/>
            <person name="Klaenhammer T.R."/>
            <person name="Caufield P.W."/>
            <person name="Cui Y."/>
            <person name="Zhang H."/>
            <person name="O'Toole P.W."/>
        </authorList>
    </citation>
    <scope>NUCLEOTIDE SEQUENCE [LARGE SCALE GENOMIC DNA]</scope>
    <source>
        <strain evidence="4 5">DSM 16041</strain>
    </source>
</reference>
<feature type="transmembrane region" description="Helical" evidence="2">
    <location>
        <begin position="33"/>
        <end position="54"/>
    </location>
</feature>
<evidence type="ECO:0000313" key="4">
    <source>
        <dbReference type="EMBL" id="KRK56280.1"/>
    </source>
</evidence>
<protein>
    <recommendedName>
        <fullName evidence="3">PepSY domain-containing protein</fullName>
    </recommendedName>
</protein>
<proteinExistence type="predicted"/>
<keyword evidence="2" id="KW-1133">Transmembrane helix</keyword>
<dbReference type="Proteomes" id="UP000051883">
    <property type="component" value="Unassembled WGS sequence"/>
</dbReference>
<sequence length="217" mass="24111">MKEMTEKVNKDQKNLPTAPESKRKKHPKWSKKLIITACICVGLLVGAGATYGVMESHEHGGLVEAVHHQKANKADIKVDQQAAIDKFHQKYKGKQINEVELEADHGQYVYKVKGFDKTNEYKVKVNAKDGKVISNKKEKLEAGEKKYQLAPEKAISRAEASSIAEKAAKKGSSVEWKLEQTGKDKSVWEVKVASGSQEKEVTINASSKKVLSVENDH</sequence>
<dbReference type="Gene3D" id="3.10.450.40">
    <property type="match status" value="2"/>
</dbReference>
<dbReference type="EMBL" id="AZDK01000036">
    <property type="protein sequence ID" value="KRK56280.1"/>
    <property type="molecule type" value="Genomic_DNA"/>
</dbReference>
<evidence type="ECO:0000256" key="2">
    <source>
        <dbReference type="SAM" id="Phobius"/>
    </source>
</evidence>
<evidence type="ECO:0000256" key="1">
    <source>
        <dbReference type="SAM" id="MobiDB-lite"/>
    </source>
</evidence>
<keyword evidence="5" id="KW-1185">Reference proteome</keyword>
<feature type="domain" description="PepSY" evidence="3">
    <location>
        <begin position="78"/>
        <end position="134"/>
    </location>
</feature>
<evidence type="ECO:0000259" key="3">
    <source>
        <dbReference type="Pfam" id="PF03413"/>
    </source>
</evidence>
<feature type="compositionally biased region" description="Basic and acidic residues" evidence="1">
    <location>
        <begin position="1"/>
        <end position="13"/>
    </location>
</feature>
<feature type="domain" description="PepSY" evidence="3">
    <location>
        <begin position="154"/>
        <end position="214"/>
    </location>
</feature>
<name>A0ABR5NY20_9LACO</name>
<organism evidence="4 5">
    <name type="scientific">Limosilactobacillus antri DSM 16041</name>
    <dbReference type="NCBI Taxonomy" id="525309"/>
    <lineage>
        <taxon>Bacteria</taxon>
        <taxon>Bacillati</taxon>
        <taxon>Bacillota</taxon>
        <taxon>Bacilli</taxon>
        <taxon>Lactobacillales</taxon>
        <taxon>Lactobacillaceae</taxon>
        <taxon>Limosilactobacillus</taxon>
    </lineage>
</organism>
<feature type="region of interest" description="Disordered" evidence="1">
    <location>
        <begin position="1"/>
        <end position="26"/>
    </location>
</feature>
<dbReference type="InterPro" id="IPR025711">
    <property type="entry name" value="PepSY"/>
</dbReference>
<keyword evidence="2" id="KW-0472">Membrane</keyword>
<dbReference type="Pfam" id="PF03413">
    <property type="entry name" value="PepSY"/>
    <property type="match status" value="2"/>
</dbReference>
<comment type="caution">
    <text evidence="4">The sequence shown here is derived from an EMBL/GenBank/DDBJ whole genome shotgun (WGS) entry which is preliminary data.</text>
</comment>